<dbReference type="Proteomes" id="UP000749293">
    <property type="component" value="Unassembled WGS sequence"/>
</dbReference>
<accession>A0A9P5D461</accession>
<gene>
    <name evidence="3" type="ORF">GMORB2_2136</name>
</gene>
<feature type="chain" id="PRO_5040169579" evidence="2">
    <location>
        <begin position="17"/>
        <end position="113"/>
    </location>
</feature>
<comment type="caution">
    <text evidence="3">The sequence shown here is derived from an EMBL/GenBank/DDBJ whole genome shotgun (WGS) entry which is preliminary data.</text>
</comment>
<dbReference type="EMBL" id="JAANYQ010000013">
    <property type="protein sequence ID" value="KAF4121174.1"/>
    <property type="molecule type" value="Genomic_DNA"/>
</dbReference>
<proteinExistence type="predicted"/>
<evidence type="ECO:0000256" key="1">
    <source>
        <dbReference type="SAM" id="MobiDB-lite"/>
    </source>
</evidence>
<keyword evidence="2" id="KW-0732">Signal</keyword>
<reference evidence="3" key="1">
    <citation type="submission" date="2020-03" db="EMBL/GenBank/DDBJ databases">
        <title>Site-based positive gene gene selection in Geosmithia morbida across the United States reveals a broad range of putative effectors and factors for local host and environmental adapation.</title>
        <authorList>
            <person name="Onufrak A."/>
            <person name="Murdoch R.W."/>
            <person name="Gazis R."/>
            <person name="Huff M."/>
            <person name="Staton M."/>
            <person name="Klingeman W."/>
            <person name="Hadziabdic D."/>
        </authorList>
    </citation>
    <scope>NUCLEOTIDE SEQUENCE</scope>
    <source>
        <strain evidence="3">1262</strain>
    </source>
</reference>
<organism evidence="3 4">
    <name type="scientific">Geosmithia morbida</name>
    <dbReference type="NCBI Taxonomy" id="1094350"/>
    <lineage>
        <taxon>Eukaryota</taxon>
        <taxon>Fungi</taxon>
        <taxon>Dikarya</taxon>
        <taxon>Ascomycota</taxon>
        <taxon>Pezizomycotina</taxon>
        <taxon>Sordariomycetes</taxon>
        <taxon>Hypocreomycetidae</taxon>
        <taxon>Hypocreales</taxon>
        <taxon>Bionectriaceae</taxon>
        <taxon>Geosmithia</taxon>
    </lineage>
</organism>
<dbReference type="AlphaFoldDB" id="A0A9P5D461"/>
<feature type="signal peptide" evidence="2">
    <location>
        <begin position="1"/>
        <end position="16"/>
    </location>
</feature>
<evidence type="ECO:0000313" key="4">
    <source>
        <dbReference type="Proteomes" id="UP000749293"/>
    </source>
</evidence>
<sequence length="113" mass="12302">MRLFTSLALTILTCEALPIGPDSRRVDAVRPEFRCEAGDVCFDDLPILYIIEDPEARSHLHHSRARADIEPLPRSRAAAAAAAAAAADTDHSDDSAPSRLRRLSRMGLGLSPR</sequence>
<protein>
    <submittedName>
        <fullName evidence="3">Uncharacterized protein</fullName>
    </submittedName>
</protein>
<dbReference type="GeneID" id="55968366"/>
<keyword evidence="4" id="KW-1185">Reference proteome</keyword>
<feature type="region of interest" description="Disordered" evidence="1">
    <location>
        <begin position="80"/>
        <end position="113"/>
    </location>
</feature>
<evidence type="ECO:0000313" key="3">
    <source>
        <dbReference type="EMBL" id="KAF4121174.1"/>
    </source>
</evidence>
<dbReference type="RefSeq" id="XP_035319826.1">
    <property type="nucleotide sequence ID" value="XM_035464116.1"/>
</dbReference>
<name>A0A9P5D461_9HYPO</name>
<evidence type="ECO:0000256" key="2">
    <source>
        <dbReference type="SAM" id="SignalP"/>
    </source>
</evidence>